<keyword evidence="18" id="KW-1185">Reference proteome</keyword>
<accession>A0AAN9A060</accession>
<dbReference type="InterPro" id="IPR015928">
    <property type="entry name" value="Aconitase/3IPM_dehydase_swvl"/>
</dbReference>
<dbReference type="PRINTS" id="PR00415">
    <property type="entry name" value="ACONITASE"/>
</dbReference>
<comment type="similarity">
    <text evidence="4 13">Belongs to the aconitase/IPM isomerase family.</text>
</comment>
<evidence type="ECO:0000256" key="5">
    <source>
        <dbReference type="ARBA" id="ARBA00022532"/>
    </source>
</evidence>
<dbReference type="Gene3D" id="3.30.499.10">
    <property type="entry name" value="Aconitase, domain 3"/>
    <property type="match status" value="2"/>
</dbReference>
<dbReference type="GO" id="GO:0046872">
    <property type="term" value="F:metal ion binding"/>
    <property type="evidence" value="ECO:0007669"/>
    <property type="project" value="UniProtKB-UniRule"/>
</dbReference>
<dbReference type="InterPro" id="IPR000573">
    <property type="entry name" value="AconitaseA/IPMdHydase_ssu_swvl"/>
</dbReference>
<evidence type="ECO:0000256" key="4">
    <source>
        <dbReference type="ARBA" id="ARBA00007185"/>
    </source>
</evidence>
<evidence type="ECO:0000259" key="16">
    <source>
        <dbReference type="Pfam" id="PF00694"/>
    </source>
</evidence>
<proteinExistence type="inferred from homology"/>
<dbReference type="FunFam" id="3.30.499.10:FF:000004">
    <property type="entry name" value="Aconitate hydratase, mitochondrial"/>
    <property type="match status" value="1"/>
</dbReference>
<dbReference type="Gene3D" id="3.20.19.10">
    <property type="entry name" value="Aconitase, domain 4"/>
    <property type="match status" value="1"/>
</dbReference>
<protein>
    <recommendedName>
        <fullName evidence="13">Aconitate hydratase, mitochondrial</fullName>
        <shortName evidence="13">Aconitase</shortName>
        <ecNumber evidence="13">4.2.1.3</ecNumber>
    </recommendedName>
</protein>
<dbReference type="GO" id="GO:0005739">
    <property type="term" value="C:mitochondrion"/>
    <property type="evidence" value="ECO:0007669"/>
    <property type="project" value="UniProtKB-SubCell"/>
</dbReference>
<dbReference type="InterPro" id="IPR001030">
    <property type="entry name" value="Acoase/IPM_deHydtase_lsu_aba"/>
</dbReference>
<dbReference type="Proteomes" id="UP001381693">
    <property type="component" value="Unassembled WGS sequence"/>
</dbReference>
<gene>
    <name evidence="17" type="primary">ACO2</name>
    <name evidence="17" type="ORF">SK128_016235</name>
</gene>
<evidence type="ECO:0000256" key="10">
    <source>
        <dbReference type="ARBA" id="ARBA00023128"/>
    </source>
</evidence>
<dbReference type="GO" id="GO:0051539">
    <property type="term" value="F:4 iron, 4 sulfur cluster binding"/>
    <property type="evidence" value="ECO:0007669"/>
    <property type="project" value="UniProtKB-UniRule"/>
</dbReference>
<dbReference type="InterPro" id="IPR015931">
    <property type="entry name" value="Acnase/IPM_dHydase_lsu_aba_1/3"/>
</dbReference>
<dbReference type="Gene3D" id="3.40.1060.10">
    <property type="entry name" value="Aconitase, Domain 2"/>
    <property type="match status" value="1"/>
</dbReference>
<feature type="region of interest" description="Disordered" evidence="14">
    <location>
        <begin position="535"/>
        <end position="564"/>
    </location>
</feature>
<evidence type="ECO:0000256" key="13">
    <source>
        <dbReference type="RuleBase" id="RU362107"/>
    </source>
</evidence>
<comment type="subcellular location">
    <subcellularLocation>
        <location evidence="2 13">Mitochondrion</location>
    </subcellularLocation>
</comment>
<dbReference type="InterPro" id="IPR006248">
    <property type="entry name" value="Aconitase_mito-like"/>
</dbReference>
<dbReference type="PANTHER" id="PTHR43160">
    <property type="entry name" value="ACONITATE HYDRATASE B"/>
    <property type="match status" value="1"/>
</dbReference>
<dbReference type="Pfam" id="PF00694">
    <property type="entry name" value="Aconitase_C"/>
    <property type="match status" value="1"/>
</dbReference>
<evidence type="ECO:0000256" key="12">
    <source>
        <dbReference type="ARBA" id="ARBA00023501"/>
    </source>
</evidence>
<keyword evidence="9 13" id="KW-0411">Iron-sulfur</keyword>
<keyword evidence="10 13" id="KW-0496">Mitochondrion</keyword>
<dbReference type="GO" id="GO:0005829">
    <property type="term" value="C:cytosol"/>
    <property type="evidence" value="ECO:0007669"/>
    <property type="project" value="TreeGrafter"/>
</dbReference>
<evidence type="ECO:0000256" key="7">
    <source>
        <dbReference type="ARBA" id="ARBA00022946"/>
    </source>
</evidence>
<keyword evidence="7 13" id="KW-0809">Transit peptide</keyword>
<dbReference type="FunFam" id="3.40.1060.10:FF:000001">
    <property type="entry name" value="Aconitate hydratase, mitochondrial"/>
    <property type="match status" value="1"/>
</dbReference>
<dbReference type="InterPro" id="IPR018136">
    <property type="entry name" value="Aconitase_4Fe-4S_BS"/>
</dbReference>
<keyword evidence="5" id="KW-0816">Tricarboxylic acid cycle</keyword>
<evidence type="ECO:0000256" key="2">
    <source>
        <dbReference type="ARBA" id="ARBA00004173"/>
    </source>
</evidence>
<evidence type="ECO:0000259" key="15">
    <source>
        <dbReference type="Pfam" id="PF00330"/>
    </source>
</evidence>
<evidence type="ECO:0000313" key="17">
    <source>
        <dbReference type="EMBL" id="KAK7070193.1"/>
    </source>
</evidence>
<dbReference type="PROSITE" id="PS01244">
    <property type="entry name" value="ACONITASE_2"/>
    <property type="match status" value="1"/>
</dbReference>
<comment type="function">
    <text evidence="1">Catalyzes the isomerization of citrate to isocitrate via cis-aconitate.</text>
</comment>
<dbReference type="SUPFAM" id="SSF52016">
    <property type="entry name" value="LeuD/IlvD-like"/>
    <property type="match status" value="1"/>
</dbReference>
<dbReference type="InterPro" id="IPR036008">
    <property type="entry name" value="Aconitase_4Fe-4S_dom"/>
</dbReference>
<dbReference type="SUPFAM" id="SSF53732">
    <property type="entry name" value="Aconitase iron-sulfur domain"/>
    <property type="match status" value="1"/>
</dbReference>
<keyword evidence="6 13" id="KW-0479">Metal-binding</keyword>
<dbReference type="FunFam" id="3.30.499.10:FF:000003">
    <property type="entry name" value="Aconitate hydratase, mitochondrial"/>
    <property type="match status" value="1"/>
</dbReference>
<comment type="pathway">
    <text evidence="3">Carbohydrate metabolism; tricarboxylic acid cycle; isocitrate from oxaloacetate: step 2/2.</text>
</comment>
<keyword evidence="11 13" id="KW-0456">Lyase</keyword>
<dbReference type="InterPro" id="IPR050926">
    <property type="entry name" value="Aconitase/IPM_isomerase"/>
</dbReference>
<evidence type="ECO:0000256" key="6">
    <source>
        <dbReference type="ARBA" id="ARBA00022723"/>
    </source>
</evidence>
<dbReference type="CDD" id="cd01578">
    <property type="entry name" value="AcnA_Mitochon_Swivel"/>
    <property type="match status" value="1"/>
</dbReference>
<dbReference type="GO" id="GO:0003994">
    <property type="term" value="F:aconitate hydratase activity"/>
    <property type="evidence" value="ECO:0007669"/>
    <property type="project" value="UniProtKB-EC"/>
</dbReference>
<dbReference type="NCBIfam" id="NF005558">
    <property type="entry name" value="PRK07229.1"/>
    <property type="match status" value="1"/>
</dbReference>
<comment type="cofactor">
    <cofactor evidence="13">
        <name>[4Fe-4S] cluster</name>
        <dbReference type="ChEBI" id="CHEBI:49883"/>
    </cofactor>
    <text evidence="13">Binds 1 [4Fe-4S] cluster per subunit.</text>
</comment>
<name>A0AAN9A060_HALRR</name>
<dbReference type="Pfam" id="PF00330">
    <property type="entry name" value="Aconitase"/>
    <property type="match status" value="1"/>
</dbReference>
<dbReference type="PROSITE" id="PS00450">
    <property type="entry name" value="ACONITASE_1"/>
    <property type="match status" value="1"/>
</dbReference>
<dbReference type="NCBIfam" id="TIGR01340">
    <property type="entry name" value="aconitase_mito"/>
    <property type="match status" value="1"/>
</dbReference>
<evidence type="ECO:0000256" key="14">
    <source>
        <dbReference type="SAM" id="MobiDB-lite"/>
    </source>
</evidence>
<evidence type="ECO:0000256" key="8">
    <source>
        <dbReference type="ARBA" id="ARBA00023004"/>
    </source>
</evidence>
<reference evidence="17 18" key="1">
    <citation type="submission" date="2023-11" db="EMBL/GenBank/DDBJ databases">
        <title>Halocaridina rubra genome assembly.</title>
        <authorList>
            <person name="Smith C."/>
        </authorList>
    </citation>
    <scope>NUCLEOTIDE SEQUENCE [LARGE SCALE GENOMIC DNA]</scope>
    <source>
        <strain evidence="17">EP-1</strain>
        <tissue evidence="17">Whole</tissue>
    </source>
</reference>
<dbReference type="PANTHER" id="PTHR43160:SF3">
    <property type="entry name" value="ACONITATE HYDRATASE, MITOCHONDRIAL"/>
    <property type="match status" value="1"/>
</dbReference>
<feature type="domain" description="Aconitase A/isopropylmalate dehydratase small subunit swivel" evidence="16">
    <location>
        <begin position="588"/>
        <end position="717"/>
    </location>
</feature>
<dbReference type="CDD" id="cd01584">
    <property type="entry name" value="AcnA_Mitochondrial"/>
    <property type="match status" value="1"/>
</dbReference>
<evidence type="ECO:0000256" key="11">
    <source>
        <dbReference type="ARBA" id="ARBA00023239"/>
    </source>
</evidence>
<dbReference type="InterPro" id="IPR015932">
    <property type="entry name" value="Aconitase_dom2"/>
</dbReference>
<evidence type="ECO:0000256" key="9">
    <source>
        <dbReference type="ARBA" id="ARBA00023014"/>
    </source>
</evidence>
<evidence type="ECO:0000313" key="18">
    <source>
        <dbReference type="Proteomes" id="UP001381693"/>
    </source>
</evidence>
<organism evidence="17 18">
    <name type="scientific">Halocaridina rubra</name>
    <name type="common">Hawaiian red shrimp</name>
    <dbReference type="NCBI Taxonomy" id="373956"/>
    <lineage>
        <taxon>Eukaryota</taxon>
        <taxon>Metazoa</taxon>
        <taxon>Ecdysozoa</taxon>
        <taxon>Arthropoda</taxon>
        <taxon>Crustacea</taxon>
        <taxon>Multicrustacea</taxon>
        <taxon>Malacostraca</taxon>
        <taxon>Eumalacostraca</taxon>
        <taxon>Eucarida</taxon>
        <taxon>Decapoda</taxon>
        <taxon>Pleocyemata</taxon>
        <taxon>Caridea</taxon>
        <taxon>Atyoidea</taxon>
        <taxon>Atyidae</taxon>
        <taxon>Halocaridina</taxon>
    </lineage>
</organism>
<evidence type="ECO:0000256" key="3">
    <source>
        <dbReference type="ARBA" id="ARBA00004717"/>
    </source>
</evidence>
<dbReference type="EMBL" id="JAXCGZ010015493">
    <property type="protein sequence ID" value="KAK7070193.1"/>
    <property type="molecule type" value="Genomic_DNA"/>
</dbReference>
<dbReference type="AlphaFoldDB" id="A0AAN9A060"/>
<evidence type="ECO:0000256" key="1">
    <source>
        <dbReference type="ARBA" id="ARBA00003113"/>
    </source>
</evidence>
<comment type="caution">
    <text evidence="17">The sequence shown here is derived from an EMBL/GenBank/DDBJ whole genome shotgun (WGS) entry which is preliminary data.</text>
</comment>
<keyword evidence="8 13" id="KW-0408">Iron</keyword>
<feature type="domain" description="Aconitase/3-isopropylmalate dehydratase large subunit alpha/beta/alpha" evidence="15">
    <location>
        <begin position="73"/>
        <end position="509"/>
    </location>
</feature>
<dbReference type="EC" id="4.2.1.3" evidence="13"/>
<comment type="catalytic activity">
    <reaction evidence="12 13">
        <text>citrate = D-threo-isocitrate</text>
        <dbReference type="Rhea" id="RHEA:10336"/>
        <dbReference type="ChEBI" id="CHEBI:15562"/>
        <dbReference type="ChEBI" id="CHEBI:16947"/>
        <dbReference type="EC" id="4.2.1.3"/>
    </reaction>
</comment>
<dbReference type="GO" id="GO:0006099">
    <property type="term" value="P:tricarboxylic acid cycle"/>
    <property type="evidence" value="ECO:0007669"/>
    <property type="project" value="UniProtKB-KW"/>
</dbReference>
<sequence>MALSLATGLSRAFSSVVRRDLQKRCFHVSPLVAAAQKVAMSHLDPGTEMPYDKLQSNLAVVKGRLGRPMTLSEKVLYSHLDDPTNQDIERGVSYLKLRPDRVAMQDATAQMAMLQFISSGLPRVAVPSTIHCDHLIQAQIDGPKDLKRAIEMNKEVYNFLSTSGARYGVGFWKPGSGIIHQIILENYAFPGLLMIGTDSHTPNGGGLGGLCIGVGGADAVDVMADIPWELKCPKVIGVKLTGQLSGWTSPKDVILKVAGILTVKGGTGAIVEYFGPGVDSISCTGMATICNMGAEIGATTSVFPYNSRMRDYLVATSREGIAKLADENSSMLTPDEGAPYDQLVEINLSELEPHINGPFTPDLAHPVNKVGEAARAKGWPLEVKAGLIGSCTNSSYEDMGRCASIVKQAMEHGLKAKSLFHITPGSEQIRATIERDGIAEILRSFGGTVLANACGPCIGQWDRQDVKKGEKNTIVTSYNRNFTGRNDANPATHAFVTSPELVTAMSLAGRLDFDPRNDSLVGTDGKEFKLKDPFADELPTRGFDPGEDTYQSPPHDGSSVAVDVSPESQRLQLLSPFDKWDGKDLHEMTILIKVKGKCTTDHISAAGPWLKFRGHLDNISNNMFLTAVNAENEEMNKVQNKSTKEWGPVPATARAYKASSIRWCVIGDDNYGEGSSREHAALEPRHLGGRAIIVKSFARIHETNLKKQGMLPLTFADPADYDKISPDDKISIKGLASFAPGKPLECVITHSDGSKESIMLNHSFNEQQITWFKAGSALNRMKEVAAGL</sequence>
<dbReference type="FunFam" id="3.20.19.10:FF:000002">
    <property type="entry name" value="Aconitate hydratase, mitochondrial"/>
    <property type="match status" value="1"/>
</dbReference>